<feature type="domain" description="AMP-dependent synthetase/ligase" evidence="1">
    <location>
        <begin position="35"/>
        <end position="106"/>
    </location>
</feature>
<protein>
    <submittedName>
        <fullName evidence="2">AMP-binding protein</fullName>
    </submittedName>
</protein>
<accession>A0A930YKB4</accession>
<evidence type="ECO:0000313" key="3">
    <source>
        <dbReference type="Proteomes" id="UP000660668"/>
    </source>
</evidence>
<dbReference type="AlphaFoldDB" id="A0A930YKB4"/>
<dbReference type="Gene3D" id="3.40.50.12780">
    <property type="entry name" value="N-terminal domain of ligase-like"/>
    <property type="match status" value="1"/>
</dbReference>
<proteinExistence type="predicted"/>
<sequence>MEIDWIHRPGEADSAGTLNLCFNALDRHVVRGLADEIALRVSRITAASTEHSFARLLEEVAAFGGALRACGVGPGDRVLSRLPMGLHGLVAALATARIGAVHVGVEEYADPVAPLATHRPVVVVAEGTDTTLAAALAATRDAPGAAIWRGQPPEGHDLEWDVLMRAGRVDPAPVVEVAASADAFVVGGRVLTVAQVLEDDGVDWPLDALLSLVDGALVMLSLP</sequence>
<dbReference type="SUPFAM" id="SSF56801">
    <property type="entry name" value="Acetyl-CoA synthetase-like"/>
    <property type="match status" value="1"/>
</dbReference>
<reference evidence="2" key="1">
    <citation type="submission" date="2020-11" db="EMBL/GenBank/DDBJ databases">
        <title>Nocardioides cynanchi sp. nov., isolated from soil of rhizosphere of Cynanchum wilfordii.</title>
        <authorList>
            <person name="Lee J.-S."/>
            <person name="Suh M.K."/>
            <person name="Kim J.-S."/>
        </authorList>
    </citation>
    <scope>NUCLEOTIDE SEQUENCE</scope>
    <source>
        <strain evidence="2">KCTC 19276</strain>
    </source>
</reference>
<dbReference type="PANTHER" id="PTHR43347:SF3">
    <property type="entry name" value="ACYL-COA SYNTHETASE SHORT-CHAIN FAMILY MEMBER 3, MITOCHONDRIAL"/>
    <property type="match status" value="1"/>
</dbReference>
<dbReference type="EMBL" id="JADKPO010000038">
    <property type="protein sequence ID" value="MBF4770068.1"/>
    <property type="molecule type" value="Genomic_DNA"/>
</dbReference>
<name>A0A930YKB4_9ACTN</name>
<evidence type="ECO:0000313" key="2">
    <source>
        <dbReference type="EMBL" id="MBF4770068.1"/>
    </source>
</evidence>
<evidence type="ECO:0000259" key="1">
    <source>
        <dbReference type="Pfam" id="PF00501"/>
    </source>
</evidence>
<dbReference type="InterPro" id="IPR000873">
    <property type="entry name" value="AMP-dep_synth/lig_dom"/>
</dbReference>
<dbReference type="Pfam" id="PF00501">
    <property type="entry name" value="AMP-binding"/>
    <property type="match status" value="1"/>
</dbReference>
<dbReference type="PANTHER" id="PTHR43347">
    <property type="entry name" value="ACYL-COA SYNTHETASE"/>
    <property type="match status" value="1"/>
</dbReference>
<dbReference type="Proteomes" id="UP000660668">
    <property type="component" value="Unassembled WGS sequence"/>
</dbReference>
<dbReference type="GO" id="GO:0050218">
    <property type="term" value="F:propionate-CoA ligase activity"/>
    <property type="evidence" value="ECO:0007669"/>
    <property type="project" value="TreeGrafter"/>
</dbReference>
<organism evidence="2 3">
    <name type="scientific">Nocardioides agariphilus</name>
    <dbReference type="NCBI Taxonomy" id="433664"/>
    <lineage>
        <taxon>Bacteria</taxon>
        <taxon>Bacillati</taxon>
        <taxon>Actinomycetota</taxon>
        <taxon>Actinomycetes</taxon>
        <taxon>Propionibacteriales</taxon>
        <taxon>Nocardioidaceae</taxon>
        <taxon>Nocardioides</taxon>
    </lineage>
</organism>
<comment type="caution">
    <text evidence="2">The sequence shown here is derived from an EMBL/GenBank/DDBJ whole genome shotgun (WGS) entry which is preliminary data.</text>
</comment>
<dbReference type="RefSeq" id="WP_194698216.1">
    <property type="nucleotide sequence ID" value="NZ_JADKPO010000038.1"/>
</dbReference>
<dbReference type="InterPro" id="IPR042099">
    <property type="entry name" value="ANL_N_sf"/>
</dbReference>
<gene>
    <name evidence="2" type="ORF">ISU10_20030</name>
</gene>
<keyword evidence="3" id="KW-1185">Reference proteome</keyword>